<dbReference type="InterPro" id="IPR011701">
    <property type="entry name" value="MFS"/>
</dbReference>
<feature type="transmembrane region" description="Helical" evidence="6">
    <location>
        <begin position="130"/>
        <end position="149"/>
    </location>
</feature>
<protein>
    <submittedName>
        <fullName evidence="8">MFS transporter</fullName>
    </submittedName>
</protein>
<dbReference type="EMBL" id="AP019735">
    <property type="protein sequence ID" value="BBL05011.1"/>
    <property type="molecule type" value="Genomic_DNA"/>
</dbReference>
<evidence type="ECO:0000313" key="9">
    <source>
        <dbReference type="Proteomes" id="UP000318946"/>
    </source>
</evidence>
<keyword evidence="5 6" id="KW-0472">Membrane</keyword>
<feature type="transmembrane region" description="Helical" evidence="6">
    <location>
        <begin position="42"/>
        <end position="57"/>
    </location>
</feature>
<evidence type="ECO:0000256" key="3">
    <source>
        <dbReference type="ARBA" id="ARBA00022692"/>
    </source>
</evidence>
<feature type="transmembrane region" description="Helical" evidence="6">
    <location>
        <begin position="209"/>
        <end position="229"/>
    </location>
</feature>
<dbReference type="PIRSF" id="PIRSF002808">
    <property type="entry name" value="Hexose_phosphate_transp"/>
    <property type="match status" value="1"/>
</dbReference>
<evidence type="ECO:0000256" key="4">
    <source>
        <dbReference type="ARBA" id="ARBA00022989"/>
    </source>
</evidence>
<dbReference type="PROSITE" id="PS00942">
    <property type="entry name" value="GLPT"/>
    <property type="match status" value="1"/>
</dbReference>
<dbReference type="PANTHER" id="PTHR43826">
    <property type="entry name" value="GLUCOSE-6-PHOSPHATE EXCHANGER SLC37A4"/>
    <property type="match status" value="1"/>
</dbReference>
<dbReference type="InterPro" id="IPR020846">
    <property type="entry name" value="MFS_dom"/>
</dbReference>
<reference evidence="9" key="1">
    <citation type="submission" date="2019-06" db="EMBL/GenBank/DDBJ databases">
        <title>Alistipes onderdonkii subsp. vulgaris subsp. nov., Alistipes dispar sp. nov. and Alistipes communis sp. nov., isolated from human faeces, and creation of Alistipes onderdonkii subsp. onderdonkii subsp. nov.</title>
        <authorList>
            <person name="Sakamoto M."/>
            <person name="Ikeyama N."/>
            <person name="Ogata Y."/>
            <person name="Suda W."/>
            <person name="Iino T."/>
            <person name="Hattori M."/>
            <person name="Ohkuma M."/>
        </authorList>
    </citation>
    <scope>NUCLEOTIDE SEQUENCE [LARGE SCALE GENOMIC DNA]</scope>
    <source>
        <strain evidence="9">5CBH24</strain>
    </source>
</reference>
<dbReference type="GO" id="GO:0061513">
    <property type="term" value="F:glucose 6-phosphate:phosphate antiporter activity"/>
    <property type="evidence" value="ECO:0007669"/>
    <property type="project" value="TreeGrafter"/>
</dbReference>
<dbReference type="Proteomes" id="UP000318946">
    <property type="component" value="Chromosome"/>
</dbReference>
<dbReference type="SUPFAM" id="SSF103473">
    <property type="entry name" value="MFS general substrate transporter"/>
    <property type="match status" value="1"/>
</dbReference>
<name>A0A4Y1WVH6_9BACT</name>
<feature type="domain" description="Major facilitator superfamily (MFS) profile" evidence="7">
    <location>
        <begin position="38"/>
        <end position="463"/>
    </location>
</feature>
<feature type="transmembrane region" description="Helical" evidence="6">
    <location>
        <begin position="371"/>
        <end position="396"/>
    </location>
</feature>
<organism evidence="8 9">
    <name type="scientific">Alistipes communis</name>
    <dbReference type="NCBI Taxonomy" id="2585118"/>
    <lineage>
        <taxon>Bacteria</taxon>
        <taxon>Pseudomonadati</taxon>
        <taxon>Bacteroidota</taxon>
        <taxon>Bacteroidia</taxon>
        <taxon>Bacteroidales</taxon>
        <taxon>Rikenellaceae</taxon>
        <taxon>Alistipes</taxon>
    </lineage>
</organism>
<dbReference type="CDD" id="cd17345">
    <property type="entry name" value="MFS_GlpT"/>
    <property type="match status" value="1"/>
</dbReference>
<gene>
    <name evidence="8" type="primary">glpT_2</name>
    <name evidence="8" type="ORF">A5CBH24_23240</name>
</gene>
<dbReference type="InterPro" id="IPR000849">
    <property type="entry name" value="Sugar_P_transporter"/>
</dbReference>
<evidence type="ECO:0000256" key="2">
    <source>
        <dbReference type="ARBA" id="ARBA00009598"/>
    </source>
</evidence>
<feature type="transmembrane region" description="Helical" evidence="6">
    <location>
        <begin position="106"/>
        <end position="124"/>
    </location>
</feature>
<evidence type="ECO:0000256" key="5">
    <source>
        <dbReference type="ARBA" id="ARBA00023136"/>
    </source>
</evidence>
<feature type="transmembrane region" description="Helical" evidence="6">
    <location>
        <begin position="349"/>
        <end position="365"/>
    </location>
</feature>
<feature type="transmembrane region" description="Helical" evidence="6">
    <location>
        <begin position="318"/>
        <end position="337"/>
    </location>
</feature>
<comment type="similarity">
    <text evidence="2">Belongs to the major facilitator superfamily. Organophosphate:Pi antiporter (OPA) (TC 2.A.1.4) family.</text>
</comment>
<keyword evidence="9" id="KW-1185">Reference proteome</keyword>
<dbReference type="InterPro" id="IPR021159">
    <property type="entry name" value="Sugar-P_transporter_CS"/>
</dbReference>
<evidence type="ECO:0000259" key="7">
    <source>
        <dbReference type="PROSITE" id="PS50850"/>
    </source>
</evidence>
<accession>A0A4Y1WVH6</accession>
<evidence type="ECO:0000313" key="8">
    <source>
        <dbReference type="EMBL" id="BBL05011.1"/>
    </source>
</evidence>
<feature type="transmembrane region" description="Helical" evidence="6">
    <location>
        <begin position="77"/>
        <end position="94"/>
    </location>
</feature>
<dbReference type="AlphaFoldDB" id="A0A4Y1WVH6"/>
<proteinExistence type="inferred from homology"/>
<keyword evidence="4 6" id="KW-1133">Transmembrane helix</keyword>
<sequence length="467" mass="51355">MSVENKPKYYVIMWKFLQPAAHKPELPAEKVDKEYSRLRRQVFWGIFIGYAGYYLVRKNFSIAMPALESMGYDKADLGWALSAVSIAYGISKFVMGTVSDRSNARVFIPLGLIASALIMIFMGVLPWGSISIPVAIMAMFCLLFVNGWMQGMGWPPCGRVMTHWFCTKERGVKMSVWNVAHNIGGAAMAPLAAFGITLGYTLFGDPLGGAFYVPALVALAIAVIAYLMVRDTPQSCGLPPIEIWKHETKQYSASNEKEMTVRQILFENVLNNKLLWLIAFANAFIYFVRYGVLDWAPSYLTTSVADGGKGMALDGSSWSYFIFEIAGIFGTILCGWLSDKVFKGRRAPATIIYMALVMVAVYVYWQSRSELVTNVAMGTIGFLIYGPVMLIGVSALDLVPKKAAGTAAGFTGLFGYLIGSAFLANIGMGYIFQHFGWDGGFIALIGACVLSIGFSASTWNREKQYIA</sequence>
<dbReference type="PANTHER" id="PTHR43826:SF6">
    <property type="entry name" value="GLYCEROL-3-PHOSPHATE TRANSPORTER"/>
    <property type="match status" value="1"/>
</dbReference>
<dbReference type="NCBIfam" id="TIGR00881">
    <property type="entry name" value="2A0104"/>
    <property type="match status" value="1"/>
</dbReference>
<dbReference type="GO" id="GO:0005886">
    <property type="term" value="C:plasma membrane"/>
    <property type="evidence" value="ECO:0007669"/>
    <property type="project" value="TreeGrafter"/>
</dbReference>
<dbReference type="Gene3D" id="1.20.1250.20">
    <property type="entry name" value="MFS general substrate transporter like domains"/>
    <property type="match status" value="2"/>
</dbReference>
<comment type="subcellular location">
    <subcellularLocation>
        <location evidence="1">Endomembrane system</location>
        <topology evidence="1">Multi-pass membrane protein</topology>
    </subcellularLocation>
</comment>
<dbReference type="InterPro" id="IPR036259">
    <property type="entry name" value="MFS_trans_sf"/>
</dbReference>
<feature type="transmembrane region" description="Helical" evidence="6">
    <location>
        <begin position="183"/>
        <end position="203"/>
    </location>
</feature>
<feature type="transmembrane region" description="Helical" evidence="6">
    <location>
        <begin position="274"/>
        <end position="292"/>
    </location>
</feature>
<evidence type="ECO:0000256" key="1">
    <source>
        <dbReference type="ARBA" id="ARBA00004127"/>
    </source>
</evidence>
<dbReference type="PROSITE" id="PS50850">
    <property type="entry name" value="MFS"/>
    <property type="match status" value="1"/>
</dbReference>
<feature type="transmembrane region" description="Helical" evidence="6">
    <location>
        <begin position="408"/>
        <end position="433"/>
    </location>
</feature>
<dbReference type="GO" id="GO:0035435">
    <property type="term" value="P:phosphate ion transmembrane transport"/>
    <property type="evidence" value="ECO:0007669"/>
    <property type="project" value="TreeGrafter"/>
</dbReference>
<dbReference type="Pfam" id="PF07690">
    <property type="entry name" value="MFS_1"/>
    <property type="match status" value="1"/>
</dbReference>
<evidence type="ECO:0000256" key="6">
    <source>
        <dbReference type="SAM" id="Phobius"/>
    </source>
</evidence>
<keyword evidence="3 6" id="KW-0812">Transmembrane</keyword>
<feature type="transmembrane region" description="Helical" evidence="6">
    <location>
        <begin position="439"/>
        <end position="459"/>
    </location>
</feature>
<dbReference type="GO" id="GO:0012505">
    <property type="term" value="C:endomembrane system"/>
    <property type="evidence" value="ECO:0007669"/>
    <property type="project" value="UniProtKB-SubCell"/>
</dbReference>
<dbReference type="KEGG" id="acou:A5CBH24_23240"/>
<dbReference type="InterPro" id="IPR051337">
    <property type="entry name" value="OPA_Antiporter"/>
</dbReference>